<feature type="domain" description="Integral membrane protein YccS N-terminal" evidence="6">
    <location>
        <begin position="86"/>
        <end position="190"/>
    </location>
</feature>
<protein>
    <submittedName>
        <fullName evidence="8">Uncharacterized protein</fullName>
    </submittedName>
</protein>
<keyword evidence="4 5" id="KW-0472">Membrane</keyword>
<dbReference type="Pfam" id="PF13515">
    <property type="entry name" value="FUSC_2"/>
    <property type="match status" value="1"/>
</dbReference>
<feature type="transmembrane region" description="Helical" evidence="5">
    <location>
        <begin position="425"/>
        <end position="442"/>
    </location>
</feature>
<organism evidence="8 9">
    <name type="scientific">Deinococcus proteolyticus (strain ATCC 35074 / DSM 20540 / JCM 6276 / NBRC 101906 / NCIMB 13154 / VKM Ac-1939 / CCM 2703 / MRP)</name>
    <dbReference type="NCBI Taxonomy" id="693977"/>
    <lineage>
        <taxon>Bacteria</taxon>
        <taxon>Thermotogati</taxon>
        <taxon>Deinococcota</taxon>
        <taxon>Deinococci</taxon>
        <taxon>Deinococcales</taxon>
        <taxon>Deinococcaceae</taxon>
        <taxon>Deinococcus</taxon>
    </lineage>
</organism>
<dbReference type="AlphaFoldDB" id="F0RJN9"/>
<feature type="transmembrane region" description="Helical" evidence="5">
    <location>
        <begin position="47"/>
        <end position="68"/>
    </location>
</feature>
<keyword evidence="9" id="KW-1185">Reference proteome</keyword>
<evidence type="ECO:0000256" key="2">
    <source>
        <dbReference type="ARBA" id="ARBA00022692"/>
    </source>
</evidence>
<evidence type="ECO:0000313" key="8">
    <source>
        <dbReference type="EMBL" id="ADY26609.1"/>
    </source>
</evidence>
<dbReference type="Pfam" id="PF12805">
    <property type="entry name" value="FUSC-like"/>
    <property type="match status" value="1"/>
</dbReference>
<evidence type="ECO:0000256" key="1">
    <source>
        <dbReference type="ARBA" id="ARBA00004141"/>
    </source>
</evidence>
<feature type="transmembrane region" description="Helical" evidence="5">
    <location>
        <begin position="454"/>
        <end position="479"/>
    </location>
</feature>
<dbReference type="KEGG" id="dpt:Deipr_1468"/>
<reference evidence="9" key="1">
    <citation type="submission" date="2011-02" db="EMBL/GenBank/DDBJ databases">
        <title>The complete sequence of chromosome of Deinococcus proteolyticus DSM 20540.</title>
        <authorList>
            <consortium name="US DOE Joint Genome Institute (JGI-PGF)"/>
            <person name="Lucas S."/>
            <person name="Copeland A."/>
            <person name="Lapidus A."/>
            <person name="Bruce D."/>
            <person name="Goodwin L."/>
            <person name="Pitluck S."/>
            <person name="Kyrpides N."/>
            <person name="Mavromatis K."/>
            <person name="Pagani I."/>
            <person name="Ivanova N."/>
            <person name="Ovchinnikova G."/>
            <person name="Zeytun A."/>
            <person name="Detter J.C."/>
            <person name="Han C."/>
            <person name="Land M."/>
            <person name="Hauser L."/>
            <person name="Markowitz V."/>
            <person name="Cheng J.-F."/>
            <person name="Hugenholtz P."/>
            <person name="Woyke T."/>
            <person name="Wu D."/>
            <person name="Pukall R."/>
            <person name="Steenblock K."/>
            <person name="Brambilla E."/>
            <person name="Klenk H.-P."/>
            <person name="Eisen J.A."/>
        </authorList>
    </citation>
    <scope>NUCLEOTIDE SEQUENCE [LARGE SCALE GENOMIC DNA]</scope>
    <source>
        <strain evidence="9">ATCC 35074 / DSM 20540 / JCM 6276 / NBRC 101906 / NCIMB 13154 / VKM Ac-1939 / CCM 2703 / MRP</strain>
    </source>
</reference>
<feature type="transmembrane region" description="Helical" evidence="5">
    <location>
        <begin position="75"/>
        <end position="93"/>
    </location>
</feature>
<accession>F0RJN9</accession>
<dbReference type="InterPro" id="IPR049453">
    <property type="entry name" value="Memb_transporter_dom"/>
</dbReference>
<reference evidence="8 9" key="2">
    <citation type="journal article" date="2012" name="Stand. Genomic Sci.">
        <title>Complete genome sequence of the orange-red pigmented, radioresistant Deinococcus proteolyticus type strain (MRP(T)).</title>
        <authorList>
            <person name="Copeland A."/>
            <person name="Zeytun A."/>
            <person name="Yassawong M."/>
            <person name="Nolan M."/>
            <person name="Lucas S."/>
            <person name="Hammon N."/>
            <person name="Deshpande S."/>
            <person name="Cheng J.F."/>
            <person name="Han C."/>
            <person name="Tapia R."/>
            <person name="Goodwin L.A."/>
            <person name="Pitluck S."/>
            <person name="Mavromatis K."/>
            <person name="Liolios K."/>
            <person name="Pagani I."/>
            <person name="Ivanova N."/>
            <person name="Mikhailova N."/>
            <person name="Pati A."/>
            <person name="Chen A."/>
            <person name="Palaniappan K."/>
            <person name="Land M."/>
            <person name="Hauser L."/>
            <person name="Jeffries C.D."/>
            <person name="Brambilla E.M."/>
            <person name="Rohde M."/>
            <person name="Sikorski J."/>
            <person name="Pukall R."/>
            <person name="Goker M."/>
            <person name="Detter J.C."/>
            <person name="Woyke T."/>
            <person name="Bristow J."/>
            <person name="Eisen J.A."/>
            <person name="Markowitz V."/>
            <person name="Hugenholtz P."/>
            <person name="Kyrpides N.C."/>
            <person name="Klenk H.P."/>
            <person name="Lapidus A."/>
        </authorList>
    </citation>
    <scope>NUCLEOTIDE SEQUENCE [LARGE SCALE GENOMIC DNA]</scope>
    <source>
        <strain evidence="9">ATCC 35074 / DSM 20540 / JCM 6276 / NBRC 101906 / NCIMB 13154 / VKM Ac-1939 / CCM 2703 / MRP</strain>
    </source>
</reference>
<feature type="domain" description="Integral membrane bound transporter" evidence="7">
    <location>
        <begin position="393"/>
        <end position="512"/>
    </location>
</feature>
<dbReference type="eggNOG" id="COG1289">
    <property type="taxonomic scope" value="Bacteria"/>
</dbReference>
<dbReference type="InterPro" id="IPR032692">
    <property type="entry name" value="YccS_N"/>
</dbReference>
<dbReference type="GO" id="GO:0016020">
    <property type="term" value="C:membrane"/>
    <property type="evidence" value="ECO:0007669"/>
    <property type="project" value="UniProtKB-SubCell"/>
</dbReference>
<dbReference type="Proteomes" id="UP000007718">
    <property type="component" value="Chromosome"/>
</dbReference>
<evidence type="ECO:0000256" key="3">
    <source>
        <dbReference type="ARBA" id="ARBA00022989"/>
    </source>
</evidence>
<feature type="transmembrane region" description="Helical" evidence="5">
    <location>
        <begin position="99"/>
        <end position="117"/>
    </location>
</feature>
<evidence type="ECO:0000313" key="9">
    <source>
        <dbReference type="Proteomes" id="UP000007718"/>
    </source>
</evidence>
<evidence type="ECO:0000259" key="7">
    <source>
        <dbReference type="Pfam" id="PF13515"/>
    </source>
</evidence>
<proteinExistence type="predicted"/>
<keyword evidence="2 5" id="KW-0812">Transmembrane</keyword>
<feature type="transmembrane region" description="Helical" evidence="5">
    <location>
        <begin position="499"/>
        <end position="517"/>
    </location>
</feature>
<gene>
    <name evidence="8" type="ordered locus">Deipr_1468</name>
</gene>
<evidence type="ECO:0000256" key="5">
    <source>
        <dbReference type="SAM" id="Phobius"/>
    </source>
</evidence>
<dbReference type="OrthoDB" id="128040at2"/>
<keyword evidence="3 5" id="KW-1133">Transmembrane helix</keyword>
<dbReference type="HOGENOM" id="CLU_406388_0_0_0"/>
<comment type="subcellular location">
    <subcellularLocation>
        <location evidence="1">Membrane</location>
        <topology evidence="1">Multi-pass membrane protein</topology>
    </subcellularLocation>
</comment>
<feature type="transmembrane region" description="Helical" evidence="5">
    <location>
        <begin position="21"/>
        <end position="41"/>
    </location>
</feature>
<sequence length="676" mass="73459">MHQLLSRQLWQEALRLGRSQLLLWPAVRQASGIALIYALVWNTLGPVAQPLALAAAAGALMAGLAAVTGPSRTRGRILLSMTLLLGLSVALGLRVGEYGLLAAGVVGIGTFGFAMLAAANPLYQTIAVISVSYMVSYAAQDLPAELWWSHGLAIVVGGLLQLFYLTRMWPLPPLQPERQQLAQVYRDLAEGVRQLPGQPRPGLMLHHSAALAGAQVITVEHYHPQWQAQQRELTRLLDCLYDLDAALTGYGVRAAHWLAELDGPAQAADTPAEVSSSPAKAAAQAEVSAVTEAAATLLDRFAVGIEAGHWQLDGLAWGEWQATLTASPPALAREAQSVLAAVQLLRTSGTLPELSVQRRADEPVWQELLRPWRDPHRLQFSAYYGLSIGALTYFSDLLPWENSSWLVMTYALIFSSDYQRLLTRGLARIGGTVAAMALILLIQQLFGLTEALSTALFLLASYLVVATVQAGYLAVTLAFTVYTFATMNRWEVQLAAADRLWMTSGGVLLAVLAYQLWPNWHVRRLPQLREEAVQALRDFMAAQRTFAQHLTGTSASTDQPGERQPVHAAANAMRRALLKMGEAYKAAAEVAGASRAEPIWSEYSGGNPLEELEVLESLAAETAGIYAHLLGGTLSPRQAAQALARTEQRLDRLELSELPQPRALPSLPLLRRRGTR</sequence>
<evidence type="ECO:0000256" key="4">
    <source>
        <dbReference type="ARBA" id="ARBA00023136"/>
    </source>
</evidence>
<dbReference type="RefSeq" id="WP_013615217.1">
    <property type="nucleotide sequence ID" value="NC_015161.1"/>
</dbReference>
<evidence type="ECO:0000259" key="6">
    <source>
        <dbReference type="Pfam" id="PF12805"/>
    </source>
</evidence>
<name>F0RJN9_DEIPM</name>
<dbReference type="EMBL" id="CP002536">
    <property type="protein sequence ID" value="ADY26609.1"/>
    <property type="molecule type" value="Genomic_DNA"/>
</dbReference>